<keyword evidence="3" id="KW-1185">Reference proteome</keyword>
<accession>F0ZZJ2</accession>
<dbReference type="KEGG" id="dpp:DICPUDRAFT_92939"/>
<dbReference type="eggNOG" id="ENOG502RHXE">
    <property type="taxonomic scope" value="Eukaryota"/>
</dbReference>
<dbReference type="Proteomes" id="UP000001064">
    <property type="component" value="Unassembled WGS sequence"/>
</dbReference>
<dbReference type="OrthoDB" id="21344at2759"/>
<evidence type="ECO:0000313" key="3">
    <source>
        <dbReference type="Proteomes" id="UP000001064"/>
    </source>
</evidence>
<dbReference type="GeneID" id="10509016"/>
<dbReference type="OMA" id="KPWKPSH"/>
<proteinExistence type="predicted"/>
<reference evidence="3" key="1">
    <citation type="journal article" date="2011" name="Genome Biol.">
        <title>Comparative genomics of the social amoebae Dictyostelium discoideum and Dictyostelium purpureum.</title>
        <authorList>
            <consortium name="US DOE Joint Genome Institute (JGI-PGF)"/>
            <person name="Sucgang R."/>
            <person name="Kuo A."/>
            <person name="Tian X."/>
            <person name="Salerno W."/>
            <person name="Parikh A."/>
            <person name="Feasley C.L."/>
            <person name="Dalin E."/>
            <person name="Tu H."/>
            <person name="Huang E."/>
            <person name="Barry K."/>
            <person name="Lindquist E."/>
            <person name="Shapiro H."/>
            <person name="Bruce D."/>
            <person name="Schmutz J."/>
            <person name="Salamov A."/>
            <person name="Fey P."/>
            <person name="Gaudet P."/>
            <person name="Anjard C."/>
            <person name="Babu M.M."/>
            <person name="Basu S."/>
            <person name="Bushmanova Y."/>
            <person name="van der Wel H."/>
            <person name="Katoh-Kurasawa M."/>
            <person name="Dinh C."/>
            <person name="Coutinho P.M."/>
            <person name="Saito T."/>
            <person name="Elias M."/>
            <person name="Schaap P."/>
            <person name="Kay R.R."/>
            <person name="Henrissat B."/>
            <person name="Eichinger L."/>
            <person name="Rivero F."/>
            <person name="Putnam N.H."/>
            <person name="West C.M."/>
            <person name="Loomis W.F."/>
            <person name="Chisholm R.L."/>
            <person name="Shaulsky G."/>
            <person name="Strassmann J.E."/>
            <person name="Queller D.C."/>
            <person name="Kuspa A."/>
            <person name="Grigoriev I.V."/>
        </authorList>
    </citation>
    <scope>NUCLEOTIDE SEQUENCE [LARGE SCALE GENOMIC DNA]</scope>
    <source>
        <strain evidence="3">QSDP1</strain>
    </source>
</reference>
<name>F0ZZJ2_DICPU</name>
<protein>
    <submittedName>
        <fullName evidence="2">Expressed protein</fullName>
    </submittedName>
</protein>
<dbReference type="FunCoup" id="F0ZZJ2">
    <property type="interactions" value="398"/>
</dbReference>
<feature type="compositionally biased region" description="Low complexity" evidence="1">
    <location>
        <begin position="93"/>
        <end position="110"/>
    </location>
</feature>
<feature type="region of interest" description="Disordered" evidence="1">
    <location>
        <begin position="93"/>
        <end position="114"/>
    </location>
</feature>
<gene>
    <name evidence="2" type="ORF">DICPUDRAFT_92939</name>
</gene>
<evidence type="ECO:0000313" key="2">
    <source>
        <dbReference type="EMBL" id="EGC30634.1"/>
    </source>
</evidence>
<dbReference type="AlphaFoldDB" id="F0ZZJ2"/>
<dbReference type="RefSeq" id="XP_003292840.1">
    <property type="nucleotide sequence ID" value="XM_003292792.1"/>
</dbReference>
<dbReference type="InParanoid" id="F0ZZJ2"/>
<sequence length="330" mass="35836">MNKVMPRSFSPRTFMGDHGINISDCSIIKVEKIVAPKPWKPSHSRSTSTNSKFVEESLFEAAGNEIQTIILHSLNTYDNDSSSPLEQLESAANNYSTNSNNNNNNNNSSSGGIVRPNLVKPKIVNNSVVGSSSLVNTTNTASITPIVSPSLSNPSSPSNYKQTCNISNSNNNDNNIKIASKVDSLTSSLQGAQFENNNKTTCTFNNITYSSTTTSDEDSSSLYIKSTYNSKLFYFENYVIDSTLVQDSLNVKNPFFNSSNSSSSPCMVIEPLTPPTRTHNPITLNQAFTENDIVHGAELGLLSISPPPQSYCTKHLKSSPSSNSTTTVLF</sequence>
<evidence type="ECO:0000256" key="1">
    <source>
        <dbReference type="SAM" id="MobiDB-lite"/>
    </source>
</evidence>
<dbReference type="VEuPathDB" id="AmoebaDB:DICPUDRAFT_92939"/>
<organism evidence="2 3">
    <name type="scientific">Dictyostelium purpureum</name>
    <name type="common">Slime mold</name>
    <dbReference type="NCBI Taxonomy" id="5786"/>
    <lineage>
        <taxon>Eukaryota</taxon>
        <taxon>Amoebozoa</taxon>
        <taxon>Evosea</taxon>
        <taxon>Eumycetozoa</taxon>
        <taxon>Dictyostelia</taxon>
        <taxon>Dictyosteliales</taxon>
        <taxon>Dictyosteliaceae</taxon>
        <taxon>Dictyostelium</taxon>
    </lineage>
</organism>
<dbReference type="EMBL" id="GL871313">
    <property type="protein sequence ID" value="EGC30634.1"/>
    <property type="molecule type" value="Genomic_DNA"/>
</dbReference>